<evidence type="ECO:0000256" key="5">
    <source>
        <dbReference type="ARBA" id="ARBA00023326"/>
    </source>
</evidence>
<dbReference type="Gene3D" id="3.20.20.80">
    <property type="entry name" value="Glycosidases"/>
    <property type="match status" value="1"/>
</dbReference>
<dbReference type="InterPro" id="IPR001547">
    <property type="entry name" value="Glyco_hydro_5"/>
</dbReference>
<evidence type="ECO:0000256" key="3">
    <source>
        <dbReference type="ARBA" id="ARBA00023277"/>
    </source>
</evidence>
<dbReference type="SUPFAM" id="SSF51445">
    <property type="entry name" value="(Trans)glycosidases"/>
    <property type="match status" value="1"/>
</dbReference>
<evidence type="ECO:0000256" key="7">
    <source>
        <dbReference type="SAM" id="SignalP"/>
    </source>
</evidence>
<evidence type="ECO:0000313" key="9">
    <source>
        <dbReference type="EMBL" id="CAL8117720.1"/>
    </source>
</evidence>
<dbReference type="PANTHER" id="PTHR31297:SF41">
    <property type="entry name" value="ENDOGLUCANASE, PUTATIVE (AFU_ORTHOLOGUE AFUA_5G01830)-RELATED"/>
    <property type="match status" value="1"/>
</dbReference>
<comment type="caution">
    <text evidence="9">The sequence shown here is derived from an EMBL/GenBank/DDBJ whole genome shotgun (WGS) entry which is preliminary data.</text>
</comment>
<accession>A0ABP1R2L6</accession>
<evidence type="ECO:0000256" key="1">
    <source>
        <dbReference type="ARBA" id="ARBA00005641"/>
    </source>
</evidence>
<organism evidence="9 10">
    <name type="scientific">Orchesella dallaii</name>
    <dbReference type="NCBI Taxonomy" id="48710"/>
    <lineage>
        <taxon>Eukaryota</taxon>
        <taxon>Metazoa</taxon>
        <taxon>Ecdysozoa</taxon>
        <taxon>Arthropoda</taxon>
        <taxon>Hexapoda</taxon>
        <taxon>Collembola</taxon>
        <taxon>Entomobryomorpha</taxon>
        <taxon>Entomobryoidea</taxon>
        <taxon>Orchesellidae</taxon>
        <taxon>Orchesellinae</taxon>
        <taxon>Orchesella</taxon>
    </lineage>
</organism>
<name>A0ABP1R2L6_9HEXA</name>
<comment type="similarity">
    <text evidence="1 6">Belongs to the glycosyl hydrolase 5 (cellulase A) family.</text>
</comment>
<evidence type="ECO:0000259" key="8">
    <source>
        <dbReference type="Pfam" id="PF00150"/>
    </source>
</evidence>
<keyword evidence="10" id="KW-1185">Reference proteome</keyword>
<dbReference type="InterPro" id="IPR018087">
    <property type="entry name" value="Glyco_hydro_5_CS"/>
</dbReference>
<keyword evidence="5" id="KW-0624">Polysaccharide degradation</keyword>
<feature type="signal peptide" evidence="7">
    <location>
        <begin position="1"/>
        <end position="22"/>
    </location>
</feature>
<feature type="domain" description="Glycoside hydrolase family 5" evidence="8">
    <location>
        <begin position="51"/>
        <end position="351"/>
    </location>
</feature>
<reference evidence="9 10" key="1">
    <citation type="submission" date="2024-08" db="EMBL/GenBank/DDBJ databases">
        <authorList>
            <person name="Cucini C."/>
            <person name="Frati F."/>
        </authorList>
    </citation>
    <scope>NUCLEOTIDE SEQUENCE [LARGE SCALE GENOMIC DNA]</scope>
</reference>
<dbReference type="Pfam" id="PF00150">
    <property type="entry name" value="Cellulase"/>
    <property type="match status" value="1"/>
</dbReference>
<protein>
    <recommendedName>
        <fullName evidence="8">Glycoside hydrolase family 5 domain-containing protein</fullName>
    </recommendedName>
</protein>
<feature type="chain" id="PRO_5047318404" description="Glycoside hydrolase family 5 domain-containing protein" evidence="7">
    <location>
        <begin position="23"/>
        <end position="417"/>
    </location>
</feature>
<evidence type="ECO:0000313" key="10">
    <source>
        <dbReference type="Proteomes" id="UP001642540"/>
    </source>
</evidence>
<dbReference type="InterPro" id="IPR050386">
    <property type="entry name" value="Glycosyl_hydrolase_5"/>
</dbReference>
<evidence type="ECO:0000256" key="2">
    <source>
        <dbReference type="ARBA" id="ARBA00022801"/>
    </source>
</evidence>
<dbReference type="InterPro" id="IPR017853">
    <property type="entry name" value="GH"/>
</dbReference>
<evidence type="ECO:0000256" key="6">
    <source>
        <dbReference type="RuleBase" id="RU361153"/>
    </source>
</evidence>
<evidence type="ECO:0000256" key="4">
    <source>
        <dbReference type="ARBA" id="ARBA00023295"/>
    </source>
</evidence>
<keyword evidence="4 6" id="KW-0326">Glycosidase</keyword>
<sequence>MLLLIATITVFNFNSIILESVALPLDSNPVSKSDNKKALFWQSSVRKGANVFNRKISSSLITAAKGYDIDFIRLAPDKFLSSKRDFLIGDSDNHTNLIDEDLKTLKSVLDDFHIQKIPVVLTMLSLPGSRWKQNNNDKDDLRLWLSKEFQNQAVKFWKELATELKDHPAIVGYDILNEPHLESLLLNQSPRNSSKVKREELRHHLLQFYSDVVKAIRLVDHITPIILESSNHADPSSFNQLEPIPSYQKNILYSFHMYEPFPFTNGELNKANFSYPGHTHSSFDEEIEFWNKTKLEAYMEPVKAFQLKYNVSSDQILVGEFGAVRFSKGVDRYFKDLIDIFNGNKWHSAVYAFREDTWDGMDYELGSKRRKWNWKMKNQTEVGQVGDDHDDDETKTNEKEYLPNNTIFSVLREQWAN</sequence>
<proteinExistence type="inferred from homology"/>
<dbReference type="PANTHER" id="PTHR31297">
    <property type="entry name" value="GLUCAN ENDO-1,6-BETA-GLUCOSIDASE B"/>
    <property type="match status" value="1"/>
</dbReference>
<dbReference type="Proteomes" id="UP001642540">
    <property type="component" value="Unassembled WGS sequence"/>
</dbReference>
<keyword evidence="7" id="KW-0732">Signal</keyword>
<keyword evidence="2 6" id="KW-0378">Hydrolase</keyword>
<dbReference type="PROSITE" id="PS00659">
    <property type="entry name" value="GLYCOSYL_HYDROL_F5"/>
    <property type="match status" value="1"/>
</dbReference>
<gene>
    <name evidence="9" type="ORF">ODALV1_LOCUS17824</name>
</gene>
<dbReference type="EMBL" id="CAXLJM020000055">
    <property type="protein sequence ID" value="CAL8117720.1"/>
    <property type="molecule type" value="Genomic_DNA"/>
</dbReference>
<keyword evidence="3" id="KW-0119">Carbohydrate metabolism</keyword>